<evidence type="ECO:0000313" key="3">
    <source>
        <dbReference type="EMBL" id="KAF9061711.1"/>
    </source>
</evidence>
<comment type="caution">
    <text evidence="3">The sequence shown here is derived from an EMBL/GenBank/DDBJ whole genome shotgun (WGS) entry which is preliminary data.</text>
</comment>
<evidence type="ECO:0000256" key="1">
    <source>
        <dbReference type="ARBA" id="ARBA00007946"/>
    </source>
</evidence>
<dbReference type="EMBL" id="JADNRY010000192">
    <property type="protein sequence ID" value="KAF9061711.1"/>
    <property type="molecule type" value="Genomic_DNA"/>
</dbReference>
<comment type="similarity">
    <text evidence="1">Belongs to the trichodiene synthase family.</text>
</comment>
<proteinExistence type="inferred from homology"/>
<dbReference type="SFLD" id="SFLDG01021">
    <property type="entry name" value="Trichodiene_Synthase_Like"/>
    <property type="match status" value="1"/>
</dbReference>
<name>A0A9P5U0D0_9AGAR</name>
<sequence length="376" mass="42713">MPGENHPLSALEKGNPKGYISRLQFLLHEVEYRHIPSSPPIELLRSHNSWTHDTLGPMTPWTKCHLDAVAKMSLDLPYKAYPYADTEVIAVIGKLTALVLYIDDSLETADGIVYDEIGSFAYHVFMGKPQPFGILNLYHVCIKELLHLFEGDTALRGLAVWGWINYIDGCLLEKRLLTTDTDNLSKRRCNGISNAAQETSPKAGINFPLWMRNKTAIGESFIAPIFHSTEEQGLPLSRYLRALPDISYFIGVMNDILSFHKEELAGESVNMIHLQTHSFKESRGSGPSGEWTALDTFNHLCNEVRDAIYRINEILRVQDCEKIVRDGSNGKSMGLSEVDVAIALRWRKFKDGYISWHLETPRYKLDFIRPEQFQTD</sequence>
<dbReference type="SUPFAM" id="SSF48576">
    <property type="entry name" value="Terpenoid synthases"/>
    <property type="match status" value="1"/>
</dbReference>
<keyword evidence="4" id="KW-1185">Reference proteome</keyword>
<dbReference type="InterPro" id="IPR008949">
    <property type="entry name" value="Isoprenoid_synthase_dom_sf"/>
</dbReference>
<dbReference type="InterPro" id="IPR024652">
    <property type="entry name" value="Trichodiene_synth"/>
</dbReference>
<dbReference type="Proteomes" id="UP000772434">
    <property type="component" value="Unassembled WGS sequence"/>
</dbReference>
<evidence type="ECO:0000256" key="2">
    <source>
        <dbReference type="ARBA" id="ARBA00023239"/>
    </source>
</evidence>
<organism evidence="3 4">
    <name type="scientific">Rhodocollybia butyracea</name>
    <dbReference type="NCBI Taxonomy" id="206335"/>
    <lineage>
        <taxon>Eukaryota</taxon>
        <taxon>Fungi</taxon>
        <taxon>Dikarya</taxon>
        <taxon>Basidiomycota</taxon>
        <taxon>Agaricomycotina</taxon>
        <taxon>Agaricomycetes</taxon>
        <taxon>Agaricomycetidae</taxon>
        <taxon>Agaricales</taxon>
        <taxon>Marasmiineae</taxon>
        <taxon>Omphalotaceae</taxon>
        <taxon>Rhodocollybia</taxon>
    </lineage>
</organism>
<gene>
    <name evidence="3" type="ORF">BDP27DRAFT_1485542</name>
</gene>
<keyword evidence="2" id="KW-0456">Lyase</keyword>
<protein>
    <submittedName>
        <fullName evidence="3">Terpenoid synthase</fullName>
    </submittedName>
</protein>
<reference evidence="3" key="1">
    <citation type="submission" date="2020-11" db="EMBL/GenBank/DDBJ databases">
        <authorList>
            <consortium name="DOE Joint Genome Institute"/>
            <person name="Ahrendt S."/>
            <person name="Riley R."/>
            <person name="Andreopoulos W."/>
            <person name="Labutti K."/>
            <person name="Pangilinan J."/>
            <person name="Ruiz-Duenas F.J."/>
            <person name="Barrasa J.M."/>
            <person name="Sanchez-Garcia M."/>
            <person name="Camarero S."/>
            <person name="Miyauchi S."/>
            <person name="Serrano A."/>
            <person name="Linde D."/>
            <person name="Babiker R."/>
            <person name="Drula E."/>
            <person name="Ayuso-Fernandez I."/>
            <person name="Pacheco R."/>
            <person name="Padilla G."/>
            <person name="Ferreira P."/>
            <person name="Barriuso J."/>
            <person name="Kellner H."/>
            <person name="Castanera R."/>
            <person name="Alfaro M."/>
            <person name="Ramirez L."/>
            <person name="Pisabarro A.G."/>
            <person name="Kuo A."/>
            <person name="Tritt A."/>
            <person name="Lipzen A."/>
            <person name="He G."/>
            <person name="Yan M."/>
            <person name="Ng V."/>
            <person name="Cullen D."/>
            <person name="Martin F."/>
            <person name="Rosso M.-N."/>
            <person name="Henrissat B."/>
            <person name="Hibbett D."/>
            <person name="Martinez A.T."/>
            <person name="Grigoriev I.V."/>
        </authorList>
    </citation>
    <scope>NUCLEOTIDE SEQUENCE</scope>
    <source>
        <strain evidence="3">AH 40177</strain>
    </source>
</reference>
<dbReference type="SFLD" id="SFLDS00005">
    <property type="entry name" value="Isoprenoid_Synthase_Type_I"/>
    <property type="match status" value="1"/>
</dbReference>
<dbReference type="AlphaFoldDB" id="A0A9P5U0D0"/>
<evidence type="ECO:0000313" key="4">
    <source>
        <dbReference type="Proteomes" id="UP000772434"/>
    </source>
</evidence>
<dbReference type="GO" id="GO:0016838">
    <property type="term" value="F:carbon-oxygen lyase activity, acting on phosphates"/>
    <property type="evidence" value="ECO:0007669"/>
    <property type="project" value="InterPro"/>
</dbReference>
<dbReference type="OrthoDB" id="2998174at2759"/>
<dbReference type="Gene3D" id="1.10.600.10">
    <property type="entry name" value="Farnesyl Diphosphate Synthase"/>
    <property type="match status" value="1"/>
</dbReference>
<accession>A0A9P5U0D0</accession>